<comment type="caution">
    <text evidence="4">The sequence shown here is derived from an EMBL/GenBank/DDBJ whole genome shotgun (WGS) entry which is preliminary data.</text>
</comment>
<dbReference type="InterPro" id="IPR002110">
    <property type="entry name" value="Ankyrin_rpt"/>
</dbReference>
<feature type="repeat" description="ANK" evidence="3">
    <location>
        <begin position="750"/>
        <end position="788"/>
    </location>
</feature>
<gene>
    <name evidence="4" type="ORF">EVOR1521_LOCUS19145</name>
</gene>
<keyword evidence="1" id="KW-0677">Repeat</keyword>
<dbReference type="PROSITE" id="PS50088">
    <property type="entry name" value="ANK_REPEAT"/>
    <property type="match status" value="2"/>
</dbReference>
<dbReference type="PANTHER" id="PTHR24171">
    <property type="entry name" value="ANKYRIN REPEAT DOMAIN-CONTAINING PROTEIN 39-RELATED"/>
    <property type="match status" value="1"/>
</dbReference>
<dbReference type="Gene3D" id="1.25.40.20">
    <property type="entry name" value="Ankyrin repeat-containing domain"/>
    <property type="match status" value="1"/>
</dbReference>
<evidence type="ECO:0000256" key="3">
    <source>
        <dbReference type="PROSITE-ProRule" id="PRU00023"/>
    </source>
</evidence>
<proteinExistence type="predicted"/>
<name>A0AA36IV23_9DINO</name>
<organism evidence="4 5">
    <name type="scientific">Effrenium voratum</name>
    <dbReference type="NCBI Taxonomy" id="2562239"/>
    <lineage>
        <taxon>Eukaryota</taxon>
        <taxon>Sar</taxon>
        <taxon>Alveolata</taxon>
        <taxon>Dinophyceae</taxon>
        <taxon>Suessiales</taxon>
        <taxon>Symbiodiniaceae</taxon>
        <taxon>Effrenium</taxon>
    </lineage>
</organism>
<accession>A0AA36IV23</accession>
<keyword evidence="5" id="KW-1185">Reference proteome</keyword>
<dbReference type="SUPFAM" id="SSF48403">
    <property type="entry name" value="Ankyrin repeat"/>
    <property type="match status" value="1"/>
</dbReference>
<dbReference type="PROSITE" id="PS50297">
    <property type="entry name" value="ANK_REP_REGION"/>
    <property type="match status" value="1"/>
</dbReference>
<dbReference type="AlphaFoldDB" id="A0AA36IV23"/>
<feature type="repeat" description="ANK" evidence="3">
    <location>
        <begin position="789"/>
        <end position="815"/>
    </location>
</feature>
<evidence type="ECO:0000256" key="2">
    <source>
        <dbReference type="ARBA" id="ARBA00023043"/>
    </source>
</evidence>
<evidence type="ECO:0000313" key="5">
    <source>
        <dbReference type="Proteomes" id="UP001178507"/>
    </source>
</evidence>
<dbReference type="Proteomes" id="UP001178507">
    <property type="component" value="Unassembled WGS sequence"/>
</dbReference>
<dbReference type="Pfam" id="PF12796">
    <property type="entry name" value="Ank_2"/>
    <property type="match status" value="1"/>
</dbReference>
<sequence>MHGKLTPWALGKLPANISDPASRGISLLQIQELSAFIKRLCKTGLLREESQSSTEGCDWLHWEDIAMEEIASLIVKPAIRFLAAEISKDDSDSRPPENTWSWVEIVAYGPQDPKVFVSFSLHSAFRDFMGSVNHLADDQGMTIRDNLWIGMFALEVVAPLQVFDLLNSPSFSAFAKSEATALFLDKHASILERSWCIFEMAIITDTAISRRRWKLREEIAAQQGCSMFDVEEQKVLQLEKERYKDYRQPSNDIFQSENGRLDWQVRSELAEGGDPFSVPWEEVRERIRLMKQGGGIDAKPLLLCTPDGLVGTRRATSVPVLHALLHSFCCSKSDSADKAERRLVMNYIAQCYCEEDRSSAHLLDEICTTDEGYALNSVETVSESLRLDGSPEYKHEHGLVTDEKTAMKFKILDHSIRQECRKALEARGVKDNFDNWNTIYDLKRVCNVMPPEHRALTLSQLRILANMLRRRFVEYGGRPAWHRASSRDLWSKDKEIHVLRDILPANCSFSECFQTQRQLPDTYVICPEDVKLVALFNAIERHAEAHLLPEKTTYYVDSLCRRRGELEKSAHESAEKTQRLLSNTGRGVLLILDQPTSLTWRQNVASLWCLYELFFADRQGLLWDIACGEGIIAMRAPLSTKRWIFGQFDSAIAWNLSRIRVKADKARCTVAEEKDILLSKLMEFGQNCIREFEHNMTAKVPSRMLGPVLRQAACMRSDEDFRRLRGACDIMAKLRCSGAHINLASLEGGFGESALHIASAAAVDGNAQCARAVEMLVRMGMDVNAQDDVGETPLHWAAMSGRAWATGFLLRNGSDPLLASWSGFRPFDVCCTGPAAFLGVDSSRVYEILKGWTQATVTAGRAAYAFDDEENHDFEFGSNSSGNFRRLWSDCRSNFNTGA</sequence>
<dbReference type="InterPro" id="IPR036770">
    <property type="entry name" value="Ankyrin_rpt-contain_sf"/>
</dbReference>
<evidence type="ECO:0000256" key="1">
    <source>
        <dbReference type="ARBA" id="ARBA00022737"/>
    </source>
</evidence>
<keyword evidence="2 3" id="KW-0040">ANK repeat</keyword>
<dbReference type="SMART" id="SM00248">
    <property type="entry name" value="ANK"/>
    <property type="match status" value="2"/>
</dbReference>
<protein>
    <submittedName>
        <fullName evidence="4">Uncharacterized protein</fullName>
    </submittedName>
</protein>
<evidence type="ECO:0000313" key="4">
    <source>
        <dbReference type="EMBL" id="CAJ1394503.1"/>
    </source>
</evidence>
<reference evidence="4" key="1">
    <citation type="submission" date="2023-08" db="EMBL/GenBank/DDBJ databases">
        <authorList>
            <person name="Chen Y."/>
            <person name="Shah S."/>
            <person name="Dougan E. K."/>
            <person name="Thang M."/>
            <person name="Chan C."/>
        </authorList>
    </citation>
    <scope>NUCLEOTIDE SEQUENCE</scope>
</reference>
<dbReference type="EMBL" id="CAUJNA010002868">
    <property type="protein sequence ID" value="CAJ1394503.1"/>
    <property type="molecule type" value="Genomic_DNA"/>
</dbReference>